<dbReference type="CDD" id="cd07341">
    <property type="entry name" value="M56_BlaR1_MecR1_like"/>
    <property type="match status" value="1"/>
</dbReference>
<keyword evidence="1" id="KW-0472">Membrane</keyword>
<dbReference type="InterPro" id="IPR052173">
    <property type="entry name" value="Beta-lactam_resp_regulator"/>
</dbReference>
<name>A0A9D0YQ24_9FIRM</name>
<feature type="transmembrane region" description="Helical" evidence="1">
    <location>
        <begin position="111"/>
        <end position="133"/>
    </location>
</feature>
<organism evidence="3 4">
    <name type="scientific">Candidatus Enterenecus faecium</name>
    <dbReference type="NCBI Taxonomy" id="2840780"/>
    <lineage>
        <taxon>Bacteria</taxon>
        <taxon>Bacillati</taxon>
        <taxon>Bacillota</taxon>
        <taxon>Clostridia</taxon>
        <taxon>Eubacteriales</taxon>
        <taxon>Candidatus Enterenecus</taxon>
    </lineage>
</organism>
<evidence type="ECO:0000259" key="2">
    <source>
        <dbReference type="Pfam" id="PF05569"/>
    </source>
</evidence>
<keyword evidence="1" id="KW-0812">Transmembrane</keyword>
<evidence type="ECO:0000256" key="1">
    <source>
        <dbReference type="SAM" id="Phobius"/>
    </source>
</evidence>
<dbReference type="PANTHER" id="PTHR34978:SF3">
    <property type="entry name" value="SLR0241 PROTEIN"/>
    <property type="match status" value="1"/>
</dbReference>
<gene>
    <name evidence="3" type="ORF">IAD31_00225</name>
</gene>
<dbReference type="Pfam" id="PF05569">
    <property type="entry name" value="Peptidase_M56"/>
    <property type="match status" value="1"/>
</dbReference>
<dbReference type="AlphaFoldDB" id="A0A9D0YQ24"/>
<feature type="transmembrane region" description="Helical" evidence="1">
    <location>
        <begin position="35"/>
        <end position="54"/>
    </location>
</feature>
<protein>
    <recommendedName>
        <fullName evidence="2">Peptidase M56 domain-containing protein</fullName>
    </recommendedName>
</protein>
<feature type="transmembrane region" description="Helical" evidence="1">
    <location>
        <begin position="202"/>
        <end position="224"/>
    </location>
</feature>
<keyword evidence="1" id="KW-1133">Transmembrane helix</keyword>
<dbReference type="PANTHER" id="PTHR34978">
    <property type="entry name" value="POSSIBLE SENSOR-TRANSDUCER PROTEIN BLAR"/>
    <property type="match status" value="1"/>
</dbReference>
<proteinExistence type="predicted"/>
<feature type="domain" description="Peptidase M56" evidence="2">
    <location>
        <begin position="8"/>
        <end position="280"/>
    </location>
</feature>
<evidence type="ECO:0000313" key="3">
    <source>
        <dbReference type="EMBL" id="HIQ60017.1"/>
    </source>
</evidence>
<evidence type="ECO:0000313" key="4">
    <source>
        <dbReference type="Proteomes" id="UP000886879"/>
    </source>
</evidence>
<dbReference type="EMBL" id="DVFO01000002">
    <property type="protein sequence ID" value="HIQ60017.1"/>
    <property type="molecule type" value="Genomic_DNA"/>
</dbReference>
<sequence>MTELFLHIVNISISASWLVLAVLLARLVLKRAPKWAHVLLWGIVGVRLIFPFSLESALSLIPSAETISPTILTDGIHRVYTGFPTLNQSINPVLSQAATSTTDAAPNLLEIWLPVLAVLWFFGVAALLGWSAVSYLRLRRRVATAVRLEDNLYQSEAVLSPFVLGLVHPRMYLPFYLDQDTMEHVVAHERAHIQRRDHWWKLLAFVLLSVYWFNPLLWLAYLLLCRDIELACDEKVVRGMEPQQRADYSQALLACSVRRPAIAACPLAFGEVGVKQRVKSVLRYQRPTVLAVAASVVVCAIVGVCFLTNPPIPRGFPMQGHNVADLDPQEITEQIARIERLQDASTLNVNPDQFEVRLNADFQWVDTGTVRFFYWQNQQSYSAQLQLNLEDNTYTVTQPTTCPEQTTIYKLRDYLEALKYLPQEEIRRLAPDADQFSITHVAEGAPGGNHSITYTADGVGNINSWLIHLTVLPLYKTGDNEYTSTGDGFIHLFYGAQSAQILATYWGTDNPGQLQLQSPDTTYSYDAPCLQLLNDGTFIWTPSSYMSYIAQGYYEQTEDTLTLYTNDGALLYAYDKAGDTLIYHSGTTFQPLITQRPQLPST</sequence>
<reference evidence="3" key="1">
    <citation type="submission" date="2020-10" db="EMBL/GenBank/DDBJ databases">
        <authorList>
            <person name="Gilroy R."/>
        </authorList>
    </citation>
    <scope>NUCLEOTIDE SEQUENCE</scope>
    <source>
        <strain evidence="3">ChiGjej2B2-12916</strain>
    </source>
</reference>
<accession>A0A9D0YQ24</accession>
<comment type="caution">
    <text evidence="3">The sequence shown here is derived from an EMBL/GenBank/DDBJ whole genome shotgun (WGS) entry which is preliminary data.</text>
</comment>
<dbReference type="InterPro" id="IPR008756">
    <property type="entry name" value="Peptidase_M56"/>
</dbReference>
<reference evidence="3" key="2">
    <citation type="journal article" date="2021" name="PeerJ">
        <title>Extensive microbial diversity within the chicken gut microbiome revealed by metagenomics and culture.</title>
        <authorList>
            <person name="Gilroy R."/>
            <person name="Ravi A."/>
            <person name="Getino M."/>
            <person name="Pursley I."/>
            <person name="Horton D.L."/>
            <person name="Alikhan N.F."/>
            <person name="Baker D."/>
            <person name="Gharbi K."/>
            <person name="Hall N."/>
            <person name="Watson M."/>
            <person name="Adriaenssens E.M."/>
            <person name="Foster-Nyarko E."/>
            <person name="Jarju S."/>
            <person name="Secka A."/>
            <person name="Antonio M."/>
            <person name="Oren A."/>
            <person name="Chaudhuri R.R."/>
            <person name="La Ragione R."/>
            <person name="Hildebrand F."/>
            <person name="Pallen M.J."/>
        </authorList>
    </citation>
    <scope>NUCLEOTIDE SEQUENCE</scope>
    <source>
        <strain evidence="3">ChiGjej2B2-12916</strain>
    </source>
</reference>
<feature type="transmembrane region" description="Helical" evidence="1">
    <location>
        <begin position="6"/>
        <end position="28"/>
    </location>
</feature>
<dbReference type="Proteomes" id="UP000886879">
    <property type="component" value="Unassembled WGS sequence"/>
</dbReference>